<dbReference type="Pfam" id="PF02470">
    <property type="entry name" value="MlaD"/>
    <property type="match status" value="1"/>
</dbReference>
<evidence type="ECO:0000256" key="1">
    <source>
        <dbReference type="SAM" id="MobiDB-lite"/>
    </source>
</evidence>
<comment type="caution">
    <text evidence="4">The sequence shown here is derived from an EMBL/GenBank/DDBJ whole genome shotgun (WGS) entry which is preliminary data.</text>
</comment>
<keyword evidence="2" id="KW-0472">Membrane</keyword>
<dbReference type="PANTHER" id="PTHR33371">
    <property type="entry name" value="INTERMEMBRANE PHOSPHOLIPID TRANSPORT SYSTEM BINDING PROTEIN MLAD-RELATED"/>
    <property type="match status" value="1"/>
</dbReference>
<gene>
    <name evidence="4" type="ORF">DYU11_06945</name>
</gene>
<keyword evidence="5" id="KW-1185">Reference proteome</keyword>
<organism evidence="4 5">
    <name type="scientific">Fibrisoma montanum</name>
    <dbReference type="NCBI Taxonomy" id="2305895"/>
    <lineage>
        <taxon>Bacteria</taxon>
        <taxon>Pseudomonadati</taxon>
        <taxon>Bacteroidota</taxon>
        <taxon>Cytophagia</taxon>
        <taxon>Cytophagales</taxon>
        <taxon>Spirosomataceae</taxon>
        <taxon>Fibrisoma</taxon>
    </lineage>
</organism>
<feature type="compositionally biased region" description="Basic and acidic residues" evidence="1">
    <location>
        <begin position="326"/>
        <end position="336"/>
    </location>
</feature>
<evidence type="ECO:0000259" key="3">
    <source>
        <dbReference type="Pfam" id="PF02470"/>
    </source>
</evidence>
<feature type="region of interest" description="Disordered" evidence="1">
    <location>
        <begin position="326"/>
        <end position="347"/>
    </location>
</feature>
<keyword evidence="2" id="KW-1133">Transmembrane helix</keyword>
<evidence type="ECO:0000313" key="4">
    <source>
        <dbReference type="EMBL" id="RIV25049.1"/>
    </source>
</evidence>
<dbReference type="PANTHER" id="PTHR33371:SF4">
    <property type="entry name" value="INTERMEMBRANE PHOSPHOLIPID TRANSPORT SYSTEM BINDING PROTEIN MLAD"/>
    <property type="match status" value="1"/>
</dbReference>
<reference evidence="4 5" key="1">
    <citation type="submission" date="2018-08" db="EMBL/GenBank/DDBJ databases">
        <title>Fibrisoma montanum sp. nov., isolated from Danxia mountain soil.</title>
        <authorList>
            <person name="Huang Y."/>
        </authorList>
    </citation>
    <scope>NUCLEOTIDE SEQUENCE [LARGE SCALE GENOMIC DNA]</scope>
    <source>
        <strain evidence="4 5">HYT19</strain>
    </source>
</reference>
<dbReference type="InterPro" id="IPR052336">
    <property type="entry name" value="MlaD_Phospholipid_Transporter"/>
</dbReference>
<dbReference type="AlphaFoldDB" id="A0A418ME08"/>
<feature type="domain" description="Mce/MlaD" evidence="3">
    <location>
        <begin position="41"/>
        <end position="115"/>
    </location>
</feature>
<evidence type="ECO:0000256" key="2">
    <source>
        <dbReference type="SAM" id="Phobius"/>
    </source>
</evidence>
<accession>A0A418ME08</accession>
<proteinExistence type="predicted"/>
<evidence type="ECO:0000313" key="5">
    <source>
        <dbReference type="Proteomes" id="UP000283523"/>
    </source>
</evidence>
<dbReference type="InterPro" id="IPR003399">
    <property type="entry name" value="Mce/MlaD"/>
</dbReference>
<dbReference type="Proteomes" id="UP000283523">
    <property type="component" value="Unassembled WGS sequence"/>
</dbReference>
<dbReference type="EMBL" id="QXED01000002">
    <property type="protein sequence ID" value="RIV25049.1"/>
    <property type="molecule type" value="Genomic_DNA"/>
</dbReference>
<dbReference type="OrthoDB" id="9771725at2"/>
<name>A0A418ME08_9BACT</name>
<dbReference type="RefSeq" id="WP_119666935.1">
    <property type="nucleotide sequence ID" value="NZ_QXED01000002.1"/>
</dbReference>
<protein>
    <submittedName>
        <fullName evidence="4">MCE family protein</fullName>
    </submittedName>
</protein>
<feature type="transmembrane region" description="Helical" evidence="2">
    <location>
        <begin position="12"/>
        <end position="32"/>
    </location>
</feature>
<keyword evidence="2" id="KW-0812">Transmembrane</keyword>
<sequence length="347" mass="37823">MSAGDNRRSIVVGIFIILGLIILVAGVLVLGGQQKRFTSSIRINAVFKDVGGLRAGNNVWFSGVKIGTVKRVHFLGNAQVEVEMNVEKSSQDYIRKNASATISSDGLIGNRIVEIFGGTTQAEPIEEGDRLQTREALSSDELLETLQENNQNLLRVTNDVKDLLGNIKRGKGTIGAVLTDSVLASNFRRTMTNLQQASENTVQLSGAVTQFAGKLNKQGGLANELVTDTVVFSRIRSSIGQLEQVATKAQETVSTLSQASGRLNQASTKLTSNNNAIGTLLNDEETSRNLKTTLRNLNRGSQLLNEDLEAAQHNFLLRGFFRKREKERAKQQKEQEQSGVAPKDSVQ</sequence>